<dbReference type="PANTHER" id="PTHR43662">
    <property type="match status" value="1"/>
</dbReference>
<feature type="compositionally biased region" description="Low complexity" evidence="1">
    <location>
        <begin position="417"/>
        <end position="454"/>
    </location>
</feature>
<sequence length="511" mass="55062">MKSTTTLSVAAALLSGSAEAFWRMPCHSRTAFLRLDPIVDPGIASSHGHVIHGGSNFGESTTYEDLRASNCSSCQFSDDKSAYWTPSLHFAHTNGKTEVVPQIGGMLAYYLLLGDDIQPFPEGFEVLAGDSRLRNFSGPVPDPPTSAWDAEDMSQLSLGQKSLGFNCLNYDRAPEGSRYRHFMPDKDYLDANCANGIRAEIFFPSCWNGKDVKSDDHKSHVAYPNLIDGGKCPEGYETRLPSLFYETIWNTYAFKGKDGQFVWSNGDPTGYGYHADFINGWNTDTLRSAVNDCTNPSGRVEDCQHFTPSLQTEAEQGECKIEDIPTALLNDDCGGPSNGLCGNVPVQYGPEYATELQAGATDKPTGGVSITSVAPVPTQSYAPARSKITDKWGGGISVYNVKTTAVPGPQNTDSLVVAAPSKPASSAPTKPASSAPTKPASSAPVAPAVTPSPSLTDAVNPSGNIITTKIYTEGNVVYEIAIEEVIIYTTVDAAYRKARRHAHAHRRREMH</sequence>
<dbReference type="OrthoDB" id="74764at2759"/>
<gene>
    <name evidence="3" type="ORF">ST47_g925</name>
</gene>
<evidence type="ECO:0000256" key="1">
    <source>
        <dbReference type="SAM" id="MobiDB-lite"/>
    </source>
</evidence>
<feature type="region of interest" description="Disordered" evidence="1">
    <location>
        <begin position="412"/>
        <end position="462"/>
    </location>
</feature>
<evidence type="ECO:0000256" key="2">
    <source>
        <dbReference type="SAM" id="SignalP"/>
    </source>
</evidence>
<feature type="signal peptide" evidence="2">
    <location>
        <begin position="1"/>
        <end position="20"/>
    </location>
</feature>
<dbReference type="EMBL" id="JYNV01000042">
    <property type="protein sequence ID" value="KZM27936.1"/>
    <property type="molecule type" value="Genomic_DNA"/>
</dbReference>
<evidence type="ECO:0000313" key="3">
    <source>
        <dbReference type="EMBL" id="KZM27936.1"/>
    </source>
</evidence>
<dbReference type="AlphaFoldDB" id="A0A163LMT6"/>
<organism evidence="3 4">
    <name type="scientific">Didymella rabiei</name>
    <name type="common">Chickpea ascochyta blight fungus</name>
    <name type="synonym">Mycosphaerella rabiei</name>
    <dbReference type="NCBI Taxonomy" id="5454"/>
    <lineage>
        <taxon>Eukaryota</taxon>
        <taxon>Fungi</taxon>
        <taxon>Dikarya</taxon>
        <taxon>Ascomycota</taxon>
        <taxon>Pezizomycotina</taxon>
        <taxon>Dothideomycetes</taxon>
        <taxon>Pleosporomycetidae</taxon>
        <taxon>Pleosporales</taxon>
        <taxon>Pleosporineae</taxon>
        <taxon>Didymellaceae</taxon>
        <taxon>Ascochyta</taxon>
    </lineage>
</organism>
<accession>A0A163LMT6</accession>
<dbReference type="STRING" id="5454.A0A163LMT6"/>
<reference evidence="3 4" key="1">
    <citation type="journal article" date="2016" name="Sci. Rep.">
        <title>Draft genome sequencing and secretome analysis of fungal phytopathogen Ascochyta rabiei provides insight into the necrotrophic effector repertoire.</title>
        <authorList>
            <person name="Verma S."/>
            <person name="Gazara R.K."/>
            <person name="Nizam S."/>
            <person name="Parween S."/>
            <person name="Chattopadhyay D."/>
            <person name="Verma P.K."/>
        </authorList>
    </citation>
    <scope>NUCLEOTIDE SEQUENCE [LARGE SCALE GENOMIC DNA]</scope>
    <source>
        <strain evidence="3 4">ArDII</strain>
    </source>
</reference>
<dbReference type="InterPro" id="IPR018535">
    <property type="entry name" value="DUF1996"/>
</dbReference>
<name>A0A163LMT6_DIDRA</name>
<proteinExistence type="predicted"/>
<keyword evidence="2" id="KW-0732">Signal</keyword>
<dbReference type="Proteomes" id="UP000076837">
    <property type="component" value="Unassembled WGS sequence"/>
</dbReference>
<evidence type="ECO:0000313" key="4">
    <source>
        <dbReference type="Proteomes" id="UP000076837"/>
    </source>
</evidence>
<keyword evidence="4" id="KW-1185">Reference proteome</keyword>
<dbReference type="Pfam" id="PF09362">
    <property type="entry name" value="DUF1996"/>
    <property type="match status" value="1"/>
</dbReference>
<feature type="chain" id="PRO_5043455927" evidence="2">
    <location>
        <begin position="21"/>
        <end position="511"/>
    </location>
</feature>
<dbReference type="PANTHER" id="PTHR43662:SF7">
    <property type="entry name" value="DUF1996 DOMAIN-CONTAINING PROTEIN"/>
    <property type="match status" value="1"/>
</dbReference>
<protein>
    <submittedName>
        <fullName evidence="3">Uncharacterized protein</fullName>
    </submittedName>
</protein>
<comment type="caution">
    <text evidence="3">The sequence shown here is derived from an EMBL/GenBank/DDBJ whole genome shotgun (WGS) entry which is preliminary data.</text>
</comment>